<dbReference type="AlphaFoldDB" id="F5YAD4"/>
<proteinExistence type="predicted"/>
<dbReference type="STRING" id="545695.TREAZ_3137"/>
<accession>F5YAD4</accession>
<protein>
    <submittedName>
        <fullName evidence="1">Uncharacterized protein</fullName>
    </submittedName>
</protein>
<dbReference type="eggNOG" id="ENOG502ZYHU">
    <property type="taxonomic scope" value="Bacteria"/>
</dbReference>
<dbReference type="HOGENOM" id="CLU_143566_0_0_12"/>
<gene>
    <name evidence="1" type="ordered locus">TREAZ_3137</name>
</gene>
<sequence>MMKKALFAVLIGLVLGIGPTLFAQEKSQRKESEFYYFSVPIEKIYSYRSGYVVTYRKGINKMTRTYIPHSWFEGPNGKAEEIGLGSGKAWPSLTVYYKNGEFSHVRLYVRRERSHESWGIVPLNVNIDQYFEGVEEIKLEF</sequence>
<dbReference type="InParanoid" id="F5YAD4"/>
<evidence type="ECO:0000313" key="1">
    <source>
        <dbReference type="EMBL" id="AEF80336.1"/>
    </source>
</evidence>
<dbReference type="EMBL" id="CP001841">
    <property type="protein sequence ID" value="AEF80336.1"/>
    <property type="molecule type" value="Genomic_DNA"/>
</dbReference>
<dbReference type="RefSeq" id="WP_015712420.1">
    <property type="nucleotide sequence ID" value="NC_015577.1"/>
</dbReference>
<reference evidence="1 2" key="2">
    <citation type="journal article" date="2011" name="ISME J.">
        <title>RNA-seq reveals cooperative metabolic interactions between two termite-gut spirochete species in co-culture.</title>
        <authorList>
            <person name="Rosenthal A.Z."/>
            <person name="Matson E.G."/>
            <person name="Eldar A."/>
            <person name="Leadbetter J.R."/>
        </authorList>
    </citation>
    <scope>NUCLEOTIDE SEQUENCE [LARGE SCALE GENOMIC DNA]</scope>
    <source>
        <strain evidence="2">ATCC BAA-888 / DSM 13862 / ZAS-9</strain>
    </source>
</reference>
<evidence type="ECO:0000313" key="2">
    <source>
        <dbReference type="Proteomes" id="UP000009222"/>
    </source>
</evidence>
<organism evidence="1 2">
    <name type="scientific">Leadbettera azotonutricia (strain ATCC BAA-888 / DSM 13862 / ZAS-9)</name>
    <name type="common">Treponema azotonutricium</name>
    <dbReference type="NCBI Taxonomy" id="545695"/>
    <lineage>
        <taxon>Bacteria</taxon>
        <taxon>Pseudomonadati</taxon>
        <taxon>Spirochaetota</taxon>
        <taxon>Spirochaetia</taxon>
        <taxon>Spirochaetales</taxon>
        <taxon>Breznakiellaceae</taxon>
        <taxon>Leadbettera</taxon>
    </lineage>
</organism>
<name>F5YAD4_LEAAZ</name>
<dbReference type="KEGG" id="taz:TREAZ_3137"/>
<dbReference type="Proteomes" id="UP000009222">
    <property type="component" value="Chromosome"/>
</dbReference>
<reference evidence="2" key="1">
    <citation type="submission" date="2009-12" db="EMBL/GenBank/DDBJ databases">
        <title>Complete sequence of Treponema azotonutricium strain ZAS-9.</title>
        <authorList>
            <person name="Tetu S.G."/>
            <person name="Matson E."/>
            <person name="Ren Q."/>
            <person name="Seshadri R."/>
            <person name="Elbourne L."/>
            <person name="Hassan K.A."/>
            <person name="Durkin A."/>
            <person name="Radune D."/>
            <person name="Mohamoud Y."/>
            <person name="Shay R."/>
            <person name="Jin S."/>
            <person name="Zhang X."/>
            <person name="Lucey K."/>
            <person name="Ballor N.R."/>
            <person name="Ottesen E."/>
            <person name="Rosenthal R."/>
            <person name="Allen A."/>
            <person name="Leadbetter J.R."/>
            <person name="Paulsen I.T."/>
        </authorList>
    </citation>
    <scope>NUCLEOTIDE SEQUENCE [LARGE SCALE GENOMIC DNA]</scope>
    <source>
        <strain evidence="2">ATCC BAA-888 / DSM 13862 / ZAS-9</strain>
    </source>
</reference>
<keyword evidence="2" id="KW-1185">Reference proteome</keyword>